<feature type="transmembrane region" description="Helical" evidence="3">
    <location>
        <begin position="46"/>
        <end position="68"/>
    </location>
</feature>
<dbReference type="EMBL" id="CP118102">
    <property type="protein sequence ID" value="WDH85411.1"/>
    <property type="molecule type" value="Genomic_DNA"/>
</dbReference>
<evidence type="ECO:0000313" key="6">
    <source>
        <dbReference type="Proteomes" id="UP001220962"/>
    </source>
</evidence>
<proteinExistence type="predicted"/>
<feature type="compositionally biased region" description="Low complexity" evidence="2">
    <location>
        <begin position="290"/>
        <end position="301"/>
    </location>
</feature>
<dbReference type="Gene3D" id="1.10.530.10">
    <property type="match status" value="1"/>
</dbReference>
<dbReference type="PANTHER" id="PTHR33308:SF9">
    <property type="entry name" value="PEPTIDOGLYCAN HYDROLASE FLGJ"/>
    <property type="match status" value="1"/>
</dbReference>
<name>A0AAX3N7U6_9BACL</name>
<feature type="compositionally biased region" description="Gly residues" evidence="2">
    <location>
        <begin position="483"/>
        <end position="498"/>
    </location>
</feature>
<dbReference type="SUPFAM" id="SSF51261">
    <property type="entry name" value="Duplicated hybrid motif"/>
    <property type="match status" value="1"/>
</dbReference>
<dbReference type="RefSeq" id="WP_249436062.1">
    <property type="nucleotide sequence ID" value="NZ_CP118102.1"/>
</dbReference>
<keyword evidence="3" id="KW-0472">Membrane</keyword>
<geneLocation type="plasmid" evidence="5 6">
    <name>unnamed1</name>
</geneLocation>
<protein>
    <submittedName>
        <fullName evidence="5">Peptidoglycan DD-metalloendopeptidase family protein</fullName>
    </submittedName>
</protein>
<dbReference type="CDD" id="cd12797">
    <property type="entry name" value="M23_peptidase"/>
    <property type="match status" value="1"/>
</dbReference>
<gene>
    <name evidence="5" type="ORF">PUW23_25580</name>
</gene>
<dbReference type="InterPro" id="IPR002901">
    <property type="entry name" value="MGlyc_endo_b_GlcNAc-like_dom"/>
</dbReference>
<dbReference type="SMART" id="SM00047">
    <property type="entry name" value="LYZ2"/>
    <property type="match status" value="1"/>
</dbReference>
<sequence length="616" mass="66324">MLDKKAIIGEALQGGLNKENLKQRIKNEAIKRLLNKVSTSLLKNPVFWIVTAVLAGIFMFFFLIAALVSSTTVVASSAFVSERVLPPQIYYRDLDKIITSEFGERTDPVFGTKAFHKGIDFGIPVGTPIISSFDGVVTTVSYPSTNSTESNSNAGIYVSVKSSDPELSSTTRYLHLSEAFVEPGQLVRRGEIIGLSGNTGKSTGPHLHYEWIPEGEEPVDPTPFIMLMSKATDTASKEAFKYFDKVKFSKEDGDYDYFSNKMLYLSGVYMESAAPPFSNMGTVTTRNVQTGASSSTTGEGTETSEDVPEVSVPPNLGSLTHPFFIEYAAAAMEEERRSGVPASVTLAQAALESGYGQRSVCNNVFGIKASKGWKGPTCSSPTKEEYGGNIVTIVGTFRAYSSVEQSFADHSAFLLENPRYRFALAQDNPYAFANELQRAGYATDSQYANKLKSIMRSQNLVSLDANGGIDPATGQPFNDVPFGSGGGSVGSGGSGGSSRGSVNTDGTVTLVFGIQQFYGNYAKQVYRSTSTVTDSKTGKTQTSQTVTKSDLIDPTFNKPIINSVNYNNVVNNGGYGETEGPNLFVKDLPAAIAVTLSSGTDEELYISNVQYVRGTY</sequence>
<dbReference type="AlphaFoldDB" id="A0AAX3N7U6"/>
<dbReference type="InterPro" id="IPR016047">
    <property type="entry name" value="M23ase_b-sheet_dom"/>
</dbReference>
<feature type="region of interest" description="Disordered" evidence="2">
    <location>
        <begin position="472"/>
        <end position="501"/>
    </location>
</feature>
<dbReference type="GO" id="GO:0004040">
    <property type="term" value="F:amidase activity"/>
    <property type="evidence" value="ECO:0007669"/>
    <property type="project" value="InterPro"/>
</dbReference>
<feature type="region of interest" description="Disordered" evidence="2">
    <location>
        <begin position="288"/>
        <end position="312"/>
    </location>
</feature>
<dbReference type="Gene3D" id="2.10.70.40">
    <property type="entry name" value="peptidoglycan hydrolase"/>
    <property type="match status" value="1"/>
</dbReference>
<reference evidence="5" key="1">
    <citation type="submission" date="2023-02" db="EMBL/GenBank/DDBJ databases">
        <title>Pathogen: clinical or host-associated sample.</title>
        <authorList>
            <person name="Hergert J."/>
            <person name="Casey R."/>
            <person name="Wagner J."/>
            <person name="Young E.L."/>
            <person name="Oakeson K.F."/>
        </authorList>
    </citation>
    <scope>NUCLEOTIDE SEQUENCE</scope>
    <source>
        <strain evidence="5">2022CK-00830</strain>
        <plasmid evidence="5">unnamed1</plasmid>
    </source>
</reference>
<dbReference type="InterPro" id="IPR051056">
    <property type="entry name" value="Glycosyl_Hydrolase_73"/>
</dbReference>
<dbReference type="Pfam" id="PF01551">
    <property type="entry name" value="Peptidase_M23"/>
    <property type="match status" value="1"/>
</dbReference>
<dbReference type="Proteomes" id="UP001220962">
    <property type="component" value="Plasmid unnamed1"/>
</dbReference>
<keyword evidence="3" id="KW-1133">Transmembrane helix</keyword>
<accession>A0AAX3N7U6</accession>
<dbReference type="Gene3D" id="2.70.70.10">
    <property type="entry name" value="Glucose Permease (Domain IIA)"/>
    <property type="match status" value="1"/>
</dbReference>
<keyword evidence="1" id="KW-0378">Hydrolase</keyword>
<dbReference type="PANTHER" id="PTHR33308">
    <property type="entry name" value="PEPTIDOGLYCAN HYDROLASE FLGJ"/>
    <property type="match status" value="1"/>
</dbReference>
<evidence type="ECO:0000256" key="2">
    <source>
        <dbReference type="SAM" id="MobiDB-lite"/>
    </source>
</evidence>
<dbReference type="InterPro" id="IPR011055">
    <property type="entry name" value="Dup_hybrid_motif"/>
</dbReference>
<evidence type="ECO:0000313" key="5">
    <source>
        <dbReference type="EMBL" id="WDH85411.1"/>
    </source>
</evidence>
<organism evidence="5 6">
    <name type="scientific">Paenibacillus urinalis</name>
    <dbReference type="NCBI Taxonomy" id="521520"/>
    <lineage>
        <taxon>Bacteria</taxon>
        <taxon>Bacillati</taxon>
        <taxon>Bacillota</taxon>
        <taxon>Bacilli</taxon>
        <taxon>Bacillales</taxon>
        <taxon>Paenibacillaceae</taxon>
        <taxon>Paenibacillus</taxon>
    </lineage>
</organism>
<dbReference type="PRINTS" id="PR01002">
    <property type="entry name" value="FLGFLGJ"/>
</dbReference>
<feature type="domain" description="Mannosyl-glycoprotein endo-beta-N-acetylglucosamidase-like" evidence="4">
    <location>
        <begin position="311"/>
        <end position="464"/>
    </location>
</feature>
<evidence type="ECO:0000256" key="3">
    <source>
        <dbReference type="SAM" id="Phobius"/>
    </source>
</evidence>
<evidence type="ECO:0000259" key="4">
    <source>
        <dbReference type="SMART" id="SM00047"/>
    </source>
</evidence>
<evidence type="ECO:0000256" key="1">
    <source>
        <dbReference type="ARBA" id="ARBA00022801"/>
    </source>
</evidence>
<dbReference type="Pfam" id="PF01832">
    <property type="entry name" value="Glucosaminidase"/>
    <property type="match status" value="1"/>
</dbReference>
<keyword evidence="3" id="KW-0812">Transmembrane</keyword>
<keyword evidence="5" id="KW-0614">Plasmid</keyword>